<protein>
    <submittedName>
        <fullName evidence="1">Uncharacterized protein</fullName>
    </submittedName>
</protein>
<sequence length="33" mass="3675">MRILALANFAIRAVWATGPGRAQTYDPHFPVCM</sequence>
<reference evidence="1 2" key="1">
    <citation type="submission" date="2016-11" db="EMBL/GenBank/DDBJ databases">
        <authorList>
            <person name="Jaros S."/>
            <person name="Januszkiewicz K."/>
            <person name="Wedrychowicz H."/>
        </authorList>
    </citation>
    <scope>NUCLEOTIDE SEQUENCE [LARGE SCALE GENOMIC DNA]</scope>
    <source>
        <strain evidence="1 2">GAS242</strain>
    </source>
</reference>
<evidence type="ECO:0000313" key="1">
    <source>
        <dbReference type="EMBL" id="SHH42394.1"/>
    </source>
</evidence>
<gene>
    <name evidence="1" type="ORF">SAMN05444169_7396</name>
</gene>
<proteinExistence type="predicted"/>
<evidence type="ECO:0000313" key="2">
    <source>
        <dbReference type="Proteomes" id="UP000190675"/>
    </source>
</evidence>
<organism evidence="1 2">
    <name type="scientific">Bradyrhizobium erythrophlei</name>
    <dbReference type="NCBI Taxonomy" id="1437360"/>
    <lineage>
        <taxon>Bacteria</taxon>
        <taxon>Pseudomonadati</taxon>
        <taxon>Pseudomonadota</taxon>
        <taxon>Alphaproteobacteria</taxon>
        <taxon>Hyphomicrobiales</taxon>
        <taxon>Nitrobacteraceae</taxon>
        <taxon>Bradyrhizobium</taxon>
    </lineage>
</organism>
<dbReference type="Proteomes" id="UP000190675">
    <property type="component" value="Chromosome I"/>
</dbReference>
<accession>A0A1M5SV48</accession>
<name>A0A1M5SV48_9BRAD</name>
<dbReference type="AlphaFoldDB" id="A0A1M5SV48"/>
<dbReference type="EMBL" id="LT670818">
    <property type="protein sequence ID" value="SHH42394.1"/>
    <property type="molecule type" value="Genomic_DNA"/>
</dbReference>